<gene>
    <name evidence="1" type="ORF">G9C98_007491</name>
</gene>
<dbReference type="Proteomes" id="UP000729913">
    <property type="component" value="Unassembled WGS sequence"/>
</dbReference>
<protein>
    <submittedName>
        <fullName evidence="1">Uncharacterized protein</fullName>
    </submittedName>
</protein>
<evidence type="ECO:0000313" key="2">
    <source>
        <dbReference type="Proteomes" id="UP000729913"/>
    </source>
</evidence>
<feature type="non-terminal residue" evidence="1">
    <location>
        <position position="1"/>
    </location>
</feature>
<keyword evidence="2" id="KW-1185">Reference proteome</keyword>
<reference evidence="1" key="1">
    <citation type="submission" date="2020-03" db="EMBL/GenBank/DDBJ databases">
        <authorList>
            <person name="Chebbi M.A."/>
            <person name="Drezen J.M."/>
        </authorList>
    </citation>
    <scope>NUCLEOTIDE SEQUENCE</scope>
    <source>
        <tissue evidence="1">Whole body</tissue>
    </source>
</reference>
<proteinExistence type="predicted"/>
<evidence type="ECO:0000313" key="1">
    <source>
        <dbReference type="EMBL" id="KAG8034415.1"/>
    </source>
</evidence>
<name>A0A8J5QL61_9HYME</name>
<organism evidence="1 2">
    <name type="scientific">Cotesia typhae</name>
    <dbReference type="NCBI Taxonomy" id="2053667"/>
    <lineage>
        <taxon>Eukaryota</taxon>
        <taxon>Metazoa</taxon>
        <taxon>Ecdysozoa</taxon>
        <taxon>Arthropoda</taxon>
        <taxon>Hexapoda</taxon>
        <taxon>Insecta</taxon>
        <taxon>Pterygota</taxon>
        <taxon>Neoptera</taxon>
        <taxon>Endopterygota</taxon>
        <taxon>Hymenoptera</taxon>
        <taxon>Apocrita</taxon>
        <taxon>Ichneumonoidea</taxon>
        <taxon>Braconidae</taxon>
        <taxon>Microgastrinae</taxon>
        <taxon>Cotesia</taxon>
    </lineage>
</organism>
<sequence length="112" mass="12702">FAASKAKRQTIIEFDCHSSTEAPLLACRDKRVKVATTAPESAVVKSSRICNCNARKYIANKDRGVIERRSKKCCLLGKMIRDCDRVESKEKKDPRLARPCYVESRLSRIRGN</sequence>
<dbReference type="AlphaFoldDB" id="A0A8J5QL61"/>
<reference evidence="1" key="2">
    <citation type="submission" date="2021-04" db="EMBL/GenBank/DDBJ databases">
        <title>Genome-wide patterns of bracovirus chromosomal integration into multiple host tissues during parasitism.</title>
        <authorList>
            <person name="Chebbi M.A.C."/>
        </authorList>
    </citation>
    <scope>NUCLEOTIDE SEQUENCE</scope>
    <source>
        <tissue evidence="1">Whole body</tissue>
    </source>
</reference>
<accession>A0A8J5QL61</accession>
<dbReference type="EMBL" id="JAAOIC020000067">
    <property type="protein sequence ID" value="KAG8034415.1"/>
    <property type="molecule type" value="Genomic_DNA"/>
</dbReference>
<comment type="caution">
    <text evidence="1">The sequence shown here is derived from an EMBL/GenBank/DDBJ whole genome shotgun (WGS) entry which is preliminary data.</text>
</comment>